<organism evidence="1">
    <name type="scientific">uncultured Desulfobacteraceae bacterium</name>
    <dbReference type="NCBI Taxonomy" id="218296"/>
    <lineage>
        <taxon>Bacteria</taxon>
        <taxon>Pseudomonadati</taxon>
        <taxon>Thermodesulfobacteriota</taxon>
        <taxon>Desulfobacteria</taxon>
        <taxon>Desulfobacterales</taxon>
        <taxon>Desulfobacteraceae</taxon>
        <taxon>environmental samples</taxon>
    </lineage>
</organism>
<reference evidence="1" key="1">
    <citation type="submission" date="2019-01" db="EMBL/GenBank/DDBJ databases">
        <authorList>
            <consortium name="Genoscope - CEA"/>
            <person name="William W."/>
        </authorList>
    </citation>
    <scope>NUCLEOTIDE SEQUENCE</scope>
    <source>
        <strain evidence="1">CR-1</strain>
    </source>
</reference>
<proteinExistence type="predicted"/>
<dbReference type="Gene3D" id="3.40.1280.10">
    <property type="match status" value="1"/>
</dbReference>
<evidence type="ECO:0008006" key="2">
    <source>
        <dbReference type="Google" id="ProtNLM"/>
    </source>
</evidence>
<dbReference type="SUPFAM" id="SSF75217">
    <property type="entry name" value="alpha/beta knot"/>
    <property type="match status" value="1"/>
</dbReference>
<protein>
    <recommendedName>
        <fullName evidence="2">tRNA/rRNA methyltransferase SpoU type domain-containing protein</fullName>
    </recommendedName>
</protein>
<dbReference type="InterPro" id="IPR029026">
    <property type="entry name" value="tRNA_m1G_MTases_N"/>
</dbReference>
<name>A0A484HGA8_9BACT</name>
<sequence length="107" mass="11946">MAGTTARLVFISERDQAAVVFGPEDRGLSSEDIRFCRGPATIPTAGFFSLDPARAVMVMRHEIRRIGRPFYSFRASAISSPTLLENRDGFLIFPPWPMTARSRSILL</sequence>
<dbReference type="InterPro" id="IPR029028">
    <property type="entry name" value="Alpha/beta_knot_MTases"/>
</dbReference>
<evidence type="ECO:0000313" key="1">
    <source>
        <dbReference type="EMBL" id="VEN73715.1"/>
    </source>
</evidence>
<dbReference type="EMBL" id="CAACVI010000012">
    <property type="protein sequence ID" value="VEN73715.1"/>
    <property type="molecule type" value="Genomic_DNA"/>
</dbReference>
<dbReference type="AlphaFoldDB" id="A0A484HGA8"/>
<gene>
    <name evidence="1" type="ORF">EPICR_20182</name>
</gene>
<accession>A0A484HGA8</accession>